<sequence length="52" mass="5767">MKTIKTIIAVLFLTGMFMACETDSVDEQIGIEVNDNDLFSTEDDARNVKPGE</sequence>
<protein>
    <recommendedName>
        <fullName evidence="4">Secreted protein</fullName>
    </recommendedName>
</protein>
<keyword evidence="1" id="KW-0732">Signal</keyword>
<gene>
    <name evidence="2" type="ORF">SAMN04488508_102516</name>
</gene>
<dbReference type="Proteomes" id="UP000184432">
    <property type="component" value="Unassembled WGS sequence"/>
</dbReference>
<reference evidence="3" key="1">
    <citation type="submission" date="2016-11" db="EMBL/GenBank/DDBJ databases">
        <authorList>
            <person name="Varghese N."/>
            <person name="Submissions S."/>
        </authorList>
    </citation>
    <scope>NUCLEOTIDE SEQUENCE [LARGE SCALE GENOMIC DNA]</scope>
    <source>
        <strain evidence="3">DSM 22623</strain>
    </source>
</reference>
<feature type="signal peptide" evidence="1">
    <location>
        <begin position="1"/>
        <end position="19"/>
    </location>
</feature>
<accession>A0A1M6DAL1</accession>
<evidence type="ECO:0000313" key="2">
    <source>
        <dbReference type="EMBL" id="SHI70189.1"/>
    </source>
</evidence>
<keyword evidence="3" id="KW-1185">Reference proteome</keyword>
<dbReference type="STRING" id="570521.SAMN04488508_102516"/>
<feature type="chain" id="PRO_5013110474" description="Secreted protein" evidence="1">
    <location>
        <begin position="20"/>
        <end position="52"/>
    </location>
</feature>
<name>A0A1M6DAL1_9FLAO</name>
<dbReference type="EMBL" id="FQYP01000002">
    <property type="protein sequence ID" value="SHI70189.1"/>
    <property type="molecule type" value="Genomic_DNA"/>
</dbReference>
<proteinExistence type="predicted"/>
<organism evidence="2 3">
    <name type="scientific">Aquimarina spongiae</name>
    <dbReference type="NCBI Taxonomy" id="570521"/>
    <lineage>
        <taxon>Bacteria</taxon>
        <taxon>Pseudomonadati</taxon>
        <taxon>Bacteroidota</taxon>
        <taxon>Flavobacteriia</taxon>
        <taxon>Flavobacteriales</taxon>
        <taxon>Flavobacteriaceae</taxon>
        <taxon>Aquimarina</taxon>
    </lineage>
</organism>
<evidence type="ECO:0000313" key="3">
    <source>
        <dbReference type="Proteomes" id="UP000184432"/>
    </source>
</evidence>
<dbReference type="RefSeq" id="WP_170864568.1">
    <property type="nucleotide sequence ID" value="NZ_FQYP01000002.1"/>
</dbReference>
<evidence type="ECO:0000256" key="1">
    <source>
        <dbReference type="SAM" id="SignalP"/>
    </source>
</evidence>
<evidence type="ECO:0008006" key="4">
    <source>
        <dbReference type="Google" id="ProtNLM"/>
    </source>
</evidence>
<dbReference type="AlphaFoldDB" id="A0A1M6DAL1"/>
<dbReference type="PROSITE" id="PS51257">
    <property type="entry name" value="PROKAR_LIPOPROTEIN"/>
    <property type="match status" value="1"/>
</dbReference>